<name>A0AC60Q1T1_IXOPE</name>
<feature type="non-terminal residue" evidence="1">
    <location>
        <position position="1"/>
    </location>
</feature>
<sequence length="112" mass="11988">IPSSSQVVKYGLHYRSRASIFGQKTSARALVCARATGSSRLTHHATSTTTQLAAILLALEAVQKGSTRGGKWVILCDSQAALSMLDNLERAPPLARRIAAEAMALEKLGHQF</sequence>
<organism evidence="1 2">
    <name type="scientific">Ixodes persulcatus</name>
    <name type="common">Taiga tick</name>
    <dbReference type="NCBI Taxonomy" id="34615"/>
    <lineage>
        <taxon>Eukaryota</taxon>
        <taxon>Metazoa</taxon>
        <taxon>Ecdysozoa</taxon>
        <taxon>Arthropoda</taxon>
        <taxon>Chelicerata</taxon>
        <taxon>Arachnida</taxon>
        <taxon>Acari</taxon>
        <taxon>Parasitiformes</taxon>
        <taxon>Ixodida</taxon>
        <taxon>Ixodoidea</taxon>
        <taxon>Ixodidae</taxon>
        <taxon>Ixodinae</taxon>
        <taxon>Ixodes</taxon>
    </lineage>
</organism>
<accession>A0AC60Q1T1</accession>
<gene>
    <name evidence="1" type="ORF">HPB47_025573</name>
</gene>
<feature type="non-terminal residue" evidence="1">
    <location>
        <position position="112"/>
    </location>
</feature>
<dbReference type="Proteomes" id="UP000805193">
    <property type="component" value="Unassembled WGS sequence"/>
</dbReference>
<keyword evidence="2" id="KW-1185">Reference proteome</keyword>
<comment type="caution">
    <text evidence="1">The sequence shown here is derived from an EMBL/GenBank/DDBJ whole genome shotgun (WGS) entry which is preliminary data.</text>
</comment>
<proteinExistence type="predicted"/>
<evidence type="ECO:0000313" key="1">
    <source>
        <dbReference type="EMBL" id="KAG0427384.1"/>
    </source>
</evidence>
<protein>
    <submittedName>
        <fullName evidence="1">Uncharacterized protein</fullName>
    </submittedName>
</protein>
<evidence type="ECO:0000313" key="2">
    <source>
        <dbReference type="Proteomes" id="UP000805193"/>
    </source>
</evidence>
<reference evidence="1 2" key="1">
    <citation type="journal article" date="2020" name="Cell">
        <title>Large-Scale Comparative Analyses of Tick Genomes Elucidate Their Genetic Diversity and Vector Capacities.</title>
        <authorList>
            <consortium name="Tick Genome and Microbiome Consortium (TIGMIC)"/>
            <person name="Jia N."/>
            <person name="Wang J."/>
            <person name="Shi W."/>
            <person name="Du L."/>
            <person name="Sun Y."/>
            <person name="Zhan W."/>
            <person name="Jiang J.F."/>
            <person name="Wang Q."/>
            <person name="Zhang B."/>
            <person name="Ji P."/>
            <person name="Bell-Sakyi L."/>
            <person name="Cui X.M."/>
            <person name="Yuan T.T."/>
            <person name="Jiang B.G."/>
            <person name="Yang W.F."/>
            <person name="Lam T.T."/>
            <person name="Chang Q.C."/>
            <person name="Ding S.J."/>
            <person name="Wang X.J."/>
            <person name="Zhu J.G."/>
            <person name="Ruan X.D."/>
            <person name="Zhao L."/>
            <person name="Wei J.T."/>
            <person name="Ye R.Z."/>
            <person name="Que T.C."/>
            <person name="Du C.H."/>
            <person name="Zhou Y.H."/>
            <person name="Cheng J.X."/>
            <person name="Dai P.F."/>
            <person name="Guo W.B."/>
            <person name="Han X.H."/>
            <person name="Huang E.J."/>
            <person name="Li L.F."/>
            <person name="Wei W."/>
            <person name="Gao Y.C."/>
            <person name="Liu J.Z."/>
            <person name="Shao H.Z."/>
            <person name="Wang X."/>
            <person name="Wang C.C."/>
            <person name="Yang T.C."/>
            <person name="Huo Q.B."/>
            <person name="Li W."/>
            <person name="Chen H.Y."/>
            <person name="Chen S.E."/>
            <person name="Zhou L.G."/>
            <person name="Ni X.B."/>
            <person name="Tian J.H."/>
            <person name="Sheng Y."/>
            <person name="Liu T."/>
            <person name="Pan Y.S."/>
            <person name="Xia L.Y."/>
            <person name="Li J."/>
            <person name="Zhao F."/>
            <person name="Cao W.C."/>
        </authorList>
    </citation>
    <scope>NUCLEOTIDE SEQUENCE [LARGE SCALE GENOMIC DNA]</scope>
    <source>
        <strain evidence="1">Iper-2018</strain>
    </source>
</reference>
<dbReference type="EMBL" id="JABSTQ010009632">
    <property type="protein sequence ID" value="KAG0427384.1"/>
    <property type="molecule type" value="Genomic_DNA"/>
</dbReference>